<proteinExistence type="predicted"/>
<gene>
    <name evidence="1" type="ORF">Adu01nite_23500</name>
</gene>
<organism evidence="1 2">
    <name type="scientific">Paractinoplanes durhamensis</name>
    <dbReference type="NCBI Taxonomy" id="113563"/>
    <lineage>
        <taxon>Bacteria</taxon>
        <taxon>Bacillati</taxon>
        <taxon>Actinomycetota</taxon>
        <taxon>Actinomycetes</taxon>
        <taxon>Micromonosporales</taxon>
        <taxon>Micromonosporaceae</taxon>
        <taxon>Paractinoplanes</taxon>
    </lineage>
</organism>
<dbReference type="Proteomes" id="UP000637628">
    <property type="component" value="Unassembled WGS sequence"/>
</dbReference>
<accession>A0ABQ3YU00</accession>
<protein>
    <submittedName>
        <fullName evidence="1">Uncharacterized protein</fullName>
    </submittedName>
</protein>
<reference evidence="1 2" key="1">
    <citation type="submission" date="2021-01" db="EMBL/GenBank/DDBJ databases">
        <title>Whole genome shotgun sequence of Actinoplanes durhamensis NBRC 14914.</title>
        <authorList>
            <person name="Komaki H."/>
            <person name="Tamura T."/>
        </authorList>
    </citation>
    <scope>NUCLEOTIDE SEQUENCE [LARGE SCALE GENOMIC DNA]</scope>
    <source>
        <strain evidence="1 2">NBRC 14914</strain>
    </source>
</reference>
<comment type="caution">
    <text evidence="1">The sequence shown here is derived from an EMBL/GenBank/DDBJ whole genome shotgun (WGS) entry which is preliminary data.</text>
</comment>
<evidence type="ECO:0000313" key="1">
    <source>
        <dbReference type="EMBL" id="GIE01000.1"/>
    </source>
</evidence>
<keyword evidence="2" id="KW-1185">Reference proteome</keyword>
<name>A0ABQ3YU00_9ACTN</name>
<sequence>MWSVSASRGSAFVADPPRPAAVLEAEADGDWLDEADADGEAEAVTVGAGADGAGVAVEAECEQPAAKRAAANGRVVKATIRRDIG</sequence>
<dbReference type="EMBL" id="BOML01000019">
    <property type="protein sequence ID" value="GIE01000.1"/>
    <property type="molecule type" value="Genomic_DNA"/>
</dbReference>
<evidence type="ECO:0000313" key="2">
    <source>
        <dbReference type="Proteomes" id="UP000637628"/>
    </source>
</evidence>